<dbReference type="Proteomes" id="UP001383192">
    <property type="component" value="Unassembled WGS sequence"/>
</dbReference>
<dbReference type="InterPro" id="IPR014840">
    <property type="entry name" value="HRD"/>
</dbReference>
<protein>
    <recommendedName>
        <fullName evidence="2">Hpc2-related domain-containing protein</fullName>
    </recommendedName>
</protein>
<feature type="compositionally biased region" description="Polar residues" evidence="1">
    <location>
        <begin position="1"/>
        <end position="12"/>
    </location>
</feature>
<name>A0AAW0EC70_9AGAR</name>
<feature type="compositionally biased region" description="Polar residues" evidence="1">
    <location>
        <begin position="222"/>
        <end position="235"/>
    </location>
</feature>
<dbReference type="AlphaFoldDB" id="A0AAW0EC70"/>
<dbReference type="EMBL" id="JAYKXP010000001">
    <property type="protein sequence ID" value="KAK7062756.1"/>
    <property type="molecule type" value="Genomic_DNA"/>
</dbReference>
<evidence type="ECO:0000259" key="2">
    <source>
        <dbReference type="Pfam" id="PF08729"/>
    </source>
</evidence>
<dbReference type="Pfam" id="PF08729">
    <property type="entry name" value="HUN"/>
    <property type="match status" value="1"/>
</dbReference>
<feature type="region of interest" description="Disordered" evidence="1">
    <location>
        <begin position="195"/>
        <end position="298"/>
    </location>
</feature>
<feature type="compositionally biased region" description="Low complexity" evidence="1">
    <location>
        <begin position="13"/>
        <end position="40"/>
    </location>
</feature>
<sequence length="298" mass="31578">MDESKSTVLAQETSSVDVVVNNVSKPPSSLSPPSDALPPTSNSPHDDQKPRSSLPPPPQSSSSKPHSTAKPKSRAAPPPRSPSPPPPPPPTLTTVRLQIKLNGPEDYQVDIAALARETGQRPPTPVQKRADTSESEEEDDAKNTNTAAEKPKSKKKKKNAGSEYYDVSDPFIDDSELALDERTYFAQTKQSGFYVSSGEVALMKDNKSPVKKPKSRRPPLTVQPTPNGDSASASASVKREGTKDSPIALISDSETEAGPKGQAKSKAEHQNGQEPYPFFSGPTLGQALAGVSPGPAQA</sequence>
<reference evidence="3 4" key="1">
    <citation type="submission" date="2024-01" db="EMBL/GenBank/DDBJ databases">
        <title>A draft genome for a cacao thread blight-causing isolate of Paramarasmius palmivorus.</title>
        <authorList>
            <person name="Baruah I.K."/>
            <person name="Bukari Y."/>
            <person name="Amoako-Attah I."/>
            <person name="Meinhardt L.W."/>
            <person name="Bailey B.A."/>
            <person name="Cohen S.P."/>
        </authorList>
    </citation>
    <scope>NUCLEOTIDE SEQUENCE [LARGE SCALE GENOMIC DNA]</scope>
    <source>
        <strain evidence="3 4">GH-12</strain>
    </source>
</reference>
<accession>A0AAW0EC70</accession>
<organism evidence="3 4">
    <name type="scientific">Paramarasmius palmivorus</name>
    <dbReference type="NCBI Taxonomy" id="297713"/>
    <lineage>
        <taxon>Eukaryota</taxon>
        <taxon>Fungi</taxon>
        <taxon>Dikarya</taxon>
        <taxon>Basidiomycota</taxon>
        <taxon>Agaricomycotina</taxon>
        <taxon>Agaricomycetes</taxon>
        <taxon>Agaricomycetidae</taxon>
        <taxon>Agaricales</taxon>
        <taxon>Marasmiineae</taxon>
        <taxon>Marasmiaceae</taxon>
        <taxon>Paramarasmius</taxon>
    </lineage>
</organism>
<evidence type="ECO:0000313" key="4">
    <source>
        <dbReference type="Proteomes" id="UP001383192"/>
    </source>
</evidence>
<feature type="region of interest" description="Disordered" evidence="1">
    <location>
        <begin position="1"/>
        <end position="172"/>
    </location>
</feature>
<evidence type="ECO:0000256" key="1">
    <source>
        <dbReference type="SAM" id="MobiDB-lite"/>
    </source>
</evidence>
<comment type="caution">
    <text evidence="3">The sequence shown here is derived from an EMBL/GenBank/DDBJ whole genome shotgun (WGS) entry which is preliminary data.</text>
</comment>
<keyword evidence="4" id="KW-1185">Reference proteome</keyword>
<gene>
    <name evidence="3" type="ORF">VNI00_000245</name>
</gene>
<proteinExistence type="predicted"/>
<evidence type="ECO:0000313" key="3">
    <source>
        <dbReference type="EMBL" id="KAK7062756.1"/>
    </source>
</evidence>
<feature type="domain" description="Hpc2-related" evidence="2">
    <location>
        <begin position="152"/>
        <end position="200"/>
    </location>
</feature>
<feature type="compositionally biased region" description="Pro residues" evidence="1">
    <location>
        <begin position="76"/>
        <end position="91"/>
    </location>
</feature>